<feature type="compositionally biased region" description="Low complexity" evidence="11">
    <location>
        <begin position="503"/>
        <end position="520"/>
    </location>
</feature>
<keyword evidence="8" id="KW-0443">Lipid metabolism</keyword>
<evidence type="ECO:0000256" key="7">
    <source>
        <dbReference type="ARBA" id="ARBA00022898"/>
    </source>
</evidence>
<feature type="region of interest" description="Disordered" evidence="11">
    <location>
        <begin position="501"/>
        <end position="521"/>
    </location>
</feature>
<dbReference type="InterPro" id="IPR004839">
    <property type="entry name" value="Aminotransferase_I/II_large"/>
</dbReference>
<comment type="cofactor">
    <cofactor evidence="1 10">
        <name>pyridoxal 5'-phosphate</name>
        <dbReference type="ChEBI" id="CHEBI:597326"/>
    </cofactor>
</comment>
<comment type="catalytic activity">
    <reaction evidence="9">
        <text>L-serine + hexadecanoyl-CoA + H(+) = 3-oxosphinganine + CO2 + CoA</text>
        <dbReference type="Rhea" id="RHEA:14761"/>
        <dbReference type="ChEBI" id="CHEBI:15378"/>
        <dbReference type="ChEBI" id="CHEBI:16526"/>
        <dbReference type="ChEBI" id="CHEBI:33384"/>
        <dbReference type="ChEBI" id="CHEBI:57287"/>
        <dbReference type="ChEBI" id="CHEBI:57379"/>
        <dbReference type="ChEBI" id="CHEBI:58299"/>
        <dbReference type="EC" id="2.3.1.50"/>
    </reaction>
</comment>
<comment type="similarity">
    <text evidence="4 10">Belongs to the class-II pyridoxal-phosphate-dependent aminotransferase family.</text>
</comment>
<evidence type="ECO:0000256" key="10">
    <source>
        <dbReference type="RuleBase" id="RU003693"/>
    </source>
</evidence>
<keyword evidence="6" id="KW-0808">Transferase</keyword>
<gene>
    <name evidence="13" type="ORF">OEZ85_002861</name>
</gene>
<dbReference type="InterPro" id="IPR015424">
    <property type="entry name" value="PyrdxlP-dep_Trfase"/>
</dbReference>
<sequence length="555" mass="61359">MGQAHHPNAPWYINAICTWALSIVIFCGRIRDLFWRRPQTRTGYADLSDQREDFYNRRMYRRIHDCYNRPISSAPGAWIDVMERVDIDGKAMSTQPDLVGGTRRCLNLGSYNYLGFAAADEYCTPRVLDSLADWGVSTCSSRTEAGTSAIHRELEQLVAEYIGQEDAITFGMGFATNAASIPAIAGPGSLVLSDALNHTSIVAGVKASGAKVKVFRHNDMAHLEKLLRWHIAEGQPRTHRPWKKVIIMVEGIYSMEGETTLLRELVALKRRYKAYLYLDEAHSIGCMGASGRGLCEHAGVDPRDVDVLMGTFTKSFGSAGGYIAGSKQLIAYLRRHCPAHLYATSMAPGVAQQIISAIRLMRGEDGSDRGARKIRQLKDNSNYFRRRLQDMGLHVLGDWDSPIMPIMVYHLCYISGISRRCLQRRIAMVVVGFPATALLMSRCRVCISASHTKEDLDYALEVIYDVCSKMGLQYAARQLPWPWCWLRLLLWPPAFGNYRPGDSSSSYEKGSSKSSSSGSSRVWAWLGGGSGKGVMKAHSAAAAAGKAQPLVTAAA</sequence>
<comment type="pathway">
    <text evidence="2">Lipid metabolism; sphingolipid metabolism.</text>
</comment>
<protein>
    <recommendedName>
        <fullName evidence="5">serine C-palmitoyltransferase</fullName>
        <ecNumber evidence="5">2.3.1.50</ecNumber>
    </recommendedName>
</protein>
<dbReference type="InterPro" id="IPR050087">
    <property type="entry name" value="AON_synthase_class-II"/>
</dbReference>
<dbReference type="Pfam" id="PF00155">
    <property type="entry name" value="Aminotran_1_2"/>
    <property type="match status" value="1"/>
</dbReference>
<evidence type="ECO:0000256" key="11">
    <source>
        <dbReference type="SAM" id="MobiDB-lite"/>
    </source>
</evidence>
<evidence type="ECO:0000259" key="12">
    <source>
        <dbReference type="Pfam" id="PF00155"/>
    </source>
</evidence>
<comment type="pathway">
    <text evidence="3">Sphingolipid metabolism.</text>
</comment>
<dbReference type="Proteomes" id="UP001244341">
    <property type="component" value="Chromosome 5b"/>
</dbReference>
<evidence type="ECO:0000256" key="6">
    <source>
        <dbReference type="ARBA" id="ARBA00022679"/>
    </source>
</evidence>
<evidence type="ECO:0000256" key="9">
    <source>
        <dbReference type="ARBA" id="ARBA00048528"/>
    </source>
</evidence>
<evidence type="ECO:0000313" key="13">
    <source>
        <dbReference type="EMBL" id="WIA14331.1"/>
    </source>
</evidence>
<dbReference type="InterPro" id="IPR015421">
    <property type="entry name" value="PyrdxlP-dep_Trfase_major"/>
</dbReference>
<evidence type="ECO:0000256" key="8">
    <source>
        <dbReference type="ARBA" id="ARBA00022919"/>
    </source>
</evidence>
<dbReference type="InterPro" id="IPR001917">
    <property type="entry name" value="Aminotrans_II_pyridoxalP_BS"/>
</dbReference>
<dbReference type="Gene3D" id="3.90.1150.10">
    <property type="entry name" value="Aspartate Aminotransferase, domain 1"/>
    <property type="match status" value="1"/>
</dbReference>
<dbReference type="InterPro" id="IPR015422">
    <property type="entry name" value="PyrdxlP-dep_Trfase_small"/>
</dbReference>
<feature type="domain" description="Aminotransferase class I/classII large" evidence="12">
    <location>
        <begin position="105"/>
        <end position="463"/>
    </location>
</feature>
<dbReference type="EC" id="2.3.1.50" evidence="5"/>
<reference evidence="13 14" key="1">
    <citation type="submission" date="2023-05" db="EMBL/GenBank/DDBJ databases">
        <title>A 100% complete, gapless, phased diploid assembly of the Scenedesmus obliquus UTEX 3031 genome.</title>
        <authorList>
            <person name="Biondi T.C."/>
            <person name="Hanschen E.R."/>
            <person name="Kwon T."/>
            <person name="Eng W."/>
            <person name="Kruse C.P.S."/>
            <person name="Koehler S.I."/>
            <person name="Kunde Y."/>
            <person name="Gleasner C.D."/>
            <person name="You Mak K.T."/>
            <person name="Polle J."/>
            <person name="Hovde B.T."/>
            <person name="Starkenburg S.R."/>
        </authorList>
    </citation>
    <scope>NUCLEOTIDE SEQUENCE [LARGE SCALE GENOMIC DNA]</scope>
    <source>
        <strain evidence="13 14">DOE0152z</strain>
    </source>
</reference>
<organism evidence="13 14">
    <name type="scientific">Tetradesmus obliquus</name>
    <name type="common">Green alga</name>
    <name type="synonym">Acutodesmus obliquus</name>
    <dbReference type="NCBI Taxonomy" id="3088"/>
    <lineage>
        <taxon>Eukaryota</taxon>
        <taxon>Viridiplantae</taxon>
        <taxon>Chlorophyta</taxon>
        <taxon>core chlorophytes</taxon>
        <taxon>Chlorophyceae</taxon>
        <taxon>CS clade</taxon>
        <taxon>Sphaeropleales</taxon>
        <taxon>Scenedesmaceae</taxon>
        <taxon>Tetradesmus</taxon>
    </lineage>
</organism>
<evidence type="ECO:0000256" key="4">
    <source>
        <dbReference type="ARBA" id="ARBA00008392"/>
    </source>
</evidence>
<keyword evidence="14" id="KW-1185">Reference proteome</keyword>
<dbReference type="PANTHER" id="PTHR13693">
    <property type="entry name" value="CLASS II AMINOTRANSFERASE/8-AMINO-7-OXONONANOATE SYNTHASE"/>
    <property type="match status" value="1"/>
</dbReference>
<evidence type="ECO:0000256" key="2">
    <source>
        <dbReference type="ARBA" id="ARBA00004760"/>
    </source>
</evidence>
<evidence type="ECO:0000256" key="3">
    <source>
        <dbReference type="ARBA" id="ARBA00004991"/>
    </source>
</evidence>
<evidence type="ECO:0000313" key="14">
    <source>
        <dbReference type="Proteomes" id="UP001244341"/>
    </source>
</evidence>
<dbReference type="PROSITE" id="PS00599">
    <property type="entry name" value="AA_TRANSFER_CLASS_2"/>
    <property type="match status" value="1"/>
</dbReference>
<proteinExistence type="inferred from homology"/>
<dbReference type="PANTHER" id="PTHR13693:SF3">
    <property type="entry name" value="LD36009P"/>
    <property type="match status" value="1"/>
</dbReference>
<evidence type="ECO:0000256" key="5">
    <source>
        <dbReference type="ARBA" id="ARBA00013220"/>
    </source>
</evidence>
<keyword evidence="7 10" id="KW-0663">Pyridoxal phosphate</keyword>
<accession>A0ABY8U1I7</accession>
<dbReference type="SUPFAM" id="SSF53383">
    <property type="entry name" value="PLP-dependent transferases"/>
    <property type="match status" value="1"/>
</dbReference>
<dbReference type="EMBL" id="CP126212">
    <property type="protein sequence ID" value="WIA14331.1"/>
    <property type="molecule type" value="Genomic_DNA"/>
</dbReference>
<evidence type="ECO:0000256" key="1">
    <source>
        <dbReference type="ARBA" id="ARBA00001933"/>
    </source>
</evidence>
<keyword evidence="8" id="KW-0746">Sphingolipid metabolism</keyword>
<name>A0ABY8U1I7_TETOB</name>
<dbReference type="CDD" id="cd06454">
    <property type="entry name" value="KBL_like"/>
    <property type="match status" value="1"/>
</dbReference>
<dbReference type="Gene3D" id="3.40.640.10">
    <property type="entry name" value="Type I PLP-dependent aspartate aminotransferase-like (Major domain)"/>
    <property type="match status" value="1"/>
</dbReference>